<evidence type="ECO:0000313" key="2">
    <source>
        <dbReference type="EMBL" id="QYM77957.1"/>
    </source>
</evidence>
<dbReference type="AlphaFoldDB" id="A0A8F9TUS6"/>
<name>A0A8F9TUS6_9BACT</name>
<evidence type="ECO:0008006" key="4">
    <source>
        <dbReference type="Google" id="ProtNLM"/>
    </source>
</evidence>
<feature type="signal peptide" evidence="1">
    <location>
        <begin position="1"/>
        <end position="23"/>
    </location>
</feature>
<evidence type="ECO:0000256" key="1">
    <source>
        <dbReference type="SAM" id="SignalP"/>
    </source>
</evidence>
<dbReference type="RefSeq" id="WP_220161061.1">
    <property type="nucleotide sequence ID" value="NZ_CP080507.1"/>
</dbReference>
<dbReference type="KEGG" id="ole:K0B96_11605"/>
<reference evidence="2" key="1">
    <citation type="submission" date="2021-08" db="EMBL/GenBank/DDBJ databases">
        <title>Genome of a novel bacterium of the phylum Verrucomicrobia, Oleiharenicola sp. KSB-15.</title>
        <authorList>
            <person name="Chung J.-H."/>
            <person name="Ahn J.-H."/>
            <person name="Yoon Y."/>
            <person name="Kim D.-Y."/>
            <person name="An S.-H."/>
            <person name="Park I."/>
            <person name="Yeon J."/>
        </authorList>
    </citation>
    <scope>NUCLEOTIDE SEQUENCE</scope>
    <source>
        <strain evidence="2">KSB-15</strain>
    </source>
</reference>
<feature type="chain" id="PRO_5034625712" description="DUF11 domain-containing protein" evidence="1">
    <location>
        <begin position="24"/>
        <end position="561"/>
    </location>
</feature>
<gene>
    <name evidence="2" type="ORF">K0B96_11605</name>
</gene>
<keyword evidence="1" id="KW-0732">Signal</keyword>
<dbReference type="Proteomes" id="UP000825051">
    <property type="component" value="Chromosome"/>
</dbReference>
<proteinExistence type="predicted"/>
<protein>
    <recommendedName>
        <fullName evidence="4">DUF11 domain-containing protein</fullName>
    </recommendedName>
</protein>
<accession>A0A8F9TUS6</accession>
<sequence length="561" mass="58956">MNRSGPLALLIAAVLLGAATLHAQWKTETYVLQAGWNGIYLHGDASYATPAELFAAYPAVTQVWRWNPNPDQVQFSTSPAVPDATSSEWTIWKRDDPSEQQLSKMVGQSSYLIYCAGDAGTTTTVAITQKPQPPAATWLITGANFMGFPADPASATTTFANYFASFSTAITAPSKIYKYVGGELGLANPIEVTALGTQKLDRNSAYWFQAATVGNFTGLVEYELPSNAGLAFGRTGMAITVGVMNRSNTAVTLTVSTAPSEPAPTGQTGITGAVPLTRRVNDGTGAYTETPLSGSFTVTIPANGRLDLSFGLDRSQLTGSSNALYASLLRIKDSANLTDVYLPVTAQTATPAGLWIGEVNVKSVVSTVAGSPGATTARAFPLRLILHVDGNGTARVLSQAFVGNLASAGHAPGVCTHEGGLWADTKADALRLVSSQMPLDRVIAGTGAFAIGHTLTYTISLPFDDVTNPFVHEYHPDHDNRDARGLPLAAGVESYTITRTVTLNFTAAPPDGSTVNGWGTTVYGGTYTETITGLSRQPLTVSGGFGLRRVTEVADLDTTTQ</sequence>
<organism evidence="2 3">
    <name type="scientific">Horticoccus luteus</name>
    <dbReference type="NCBI Taxonomy" id="2862869"/>
    <lineage>
        <taxon>Bacteria</taxon>
        <taxon>Pseudomonadati</taxon>
        <taxon>Verrucomicrobiota</taxon>
        <taxon>Opitutia</taxon>
        <taxon>Opitutales</taxon>
        <taxon>Opitutaceae</taxon>
        <taxon>Horticoccus</taxon>
    </lineage>
</organism>
<evidence type="ECO:0000313" key="3">
    <source>
        <dbReference type="Proteomes" id="UP000825051"/>
    </source>
</evidence>
<dbReference type="EMBL" id="CP080507">
    <property type="protein sequence ID" value="QYM77957.1"/>
    <property type="molecule type" value="Genomic_DNA"/>
</dbReference>
<keyword evidence="3" id="KW-1185">Reference proteome</keyword>